<dbReference type="GO" id="GO:0005524">
    <property type="term" value="F:ATP binding"/>
    <property type="evidence" value="ECO:0007669"/>
    <property type="project" value="InterPro"/>
</dbReference>
<keyword evidence="8" id="KW-0378">Hydrolase</keyword>
<comment type="caution">
    <text evidence="8">The sequence shown here is derived from an EMBL/GenBank/DDBJ whole genome shotgun (WGS) entry which is preliminary data.</text>
</comment>
<organism evidence="8 9">
    <name type="scientific">Vicingus serpentipes</name>
    <dbReference type="NCBI Taxonomy" id="1926625"/>
    <lineage>
        <taxon>Bacteria</taxon>
        <taxon>Pseudomonadati</taxon>
        <taxon>Bacteroidota</taxon>
        <taxon>Flavobacteriia</taxon>
        <taxon>Flavobacteriales</taxon>
        <taxon>Vicingaceae</taxon>
        <taxon>Vicingus</taxon>
    </lineage>
</organism>
<dbReference type="GO" id="GO:0006298">
    <property type="term" value="P:mismatch repair"/>
    <property type="evidence" value="ECO:0007669"/>
    <property type="project" value="UniProtKB-UniRule"/>
</dbReference>
<dbReference type="OrthoDB" id="9763467at2"/>
<evidence type="ECO:0000256" key="1">
    <source>
        <dbReference type="ARBA" id="ARBA00006082"/>
    </source>
</evidence>
<evidence type="ECO:0000259" key="6">
    <source>
        <dbReference type="SMART" id="SM00853"/>
    </source>
</evidence>
<dbReference type="InterPro" id="IPR014721">
    <property type="entry name" value="Ribsml_uS5_D2-typ_fold_subgr"/>
</dbReference>
<dbReference type="CDD" id="cd16926">
    <property type="entry name" value="HATPase_MutL-MLH-PMS-like"/>
    <property type="match status" value="1"/>
</dbReference>
<feature type="domain" description="DNA mismatch repair protein S5" evidence="7">
    <location>
        <begin position="209"/>
        <end position="327"/>
    </location>
</feature>
<dbReference type="InterPro" id="IPR002099">
    <property type="entry name" value="MutL/Mlh/PMS"/>
</dbReference>
<dbReference type="Proteomes" id="UP000321721">
    <property type="component" value="Unassembled WGS sequence"/>
</dbReference>
<comment type="function">
    <text evidence="5">This protein is involved in the repair of mismatches in DNA. It is required for dam-dependent methyl-directed DNA mismatch repair. May act as a 'molecular matchmaker', a protein that promotes the formation of a stable complex between two or more DNA-binding proteins in an ATP-dependent manner without itself being part of a final effector complex.</text>
</comment>
<dbReference type="InterPro" id="IPR013507">
    <property type="entry name" value="DNA_mismatch_S5_2-like"/>
</dbReference>
<evidence type="ECO:0000256" key="3">
    <source>
        <dbReference type="ARBA" id="ARBA00022763"/>
    </source>
</evidence>
<keyword evidence="8" id="KW-0540">Nuclease</keyword>
<dbReference type="NCBIfam" id="TIGR00585">
    <property type="entry name" value="mutl"/>
    <property type="match status" value="1"/>
</dbReference>
<gene>
    <name evidence="5 8" type="primary">mutL</name>
    <name evidence="8" type="ORF">FRY74_07990</name>
</gene>
<dbReference type="SMART" id="SM01340">
    <property type="entry name" value="DNA_mis_repair"/>
    <property type="match status" value="1"/>
</dbReference>
<dbReference type="InterPro" id="IPR037198">
    <property type="entry name" value="MutL_C_sf"/>
</dbReference>
<dbReference type="EMBL" id="VOOS01000003">
    <property type="protein sequence ID" value="TXB65353.1"/>
    <property type="molecule type" value="Genomic_DNA"/>
</dbReference>
<dbReference type="PANTHER" id="PTHR10073">
    <property type="entry name" value="DNA MISMATCH REPAIR PROTEIN MLH, PMS, MUTL"/>
    <property type="match status" value="1"/>
</dbReference>
<keyword evidence="8" id="KW-0255">Endonuclease</keyword>
<dbReference type="GO" id="GO:0016887">
    <property type="term" value="F:ATP hydrolysis activity"/>
    <property type="evidence" value="ECO:0007669"/>
    <property type="project" value="InterPro"/>
</dbReference>
<name>A0A5C6RSX0_9FLAO</name>
<dbReference type="Pfam" id="PF01119">
    <property type="entry name" value="DNA_mis_repair"/>
    <property type="match status" value="1"/>
</dbReference>
<dbReference type="Gene3D" id="3.30.230.10">
    <property type="match status" value="1"/>
</dbReference>
<dbReference type="Pfam" id="PF13589">
    <property type="entry name" value="HATPase_c_3"/>
    <property type="match status" value="1"/>
</dbReference>
<dbReference type="HAMAP" id="MF_00149">
    <property type="entry name" value="DNA_mis_repair"/>
    <property type="match status" value="1"/>
</dbReference>
<dbReference type="InterPro" id="IPR042120">
    <property type="entry name" value="MutL_C_dimsub"/>
</dbReference>
<dbReference type="GO" id="GO:0140664">
    <property type="term" value="F:ATP-dependent DNA damage sensor activity"/>
    <property type="evidence" value="ECO:0007669"/>
    <property type="project" value="InterPro"/>
</dbReference>
<dbReference type="SUPFAM" id="SSF54211">
    <property type="entry name" value="Ribosomal protein S5 domain 2-like"/>
    <property type="match status" value="1"/>
</dbReference>
<evidence type="ECO:0000256" key="5">
    <source>
        <dbReference type="HAMAP-Rule" id="MF_00149"/>
    </source>
</evidence>
<dbReference type="FunFam" id="3.30.565.10:FF:000003">
    <property type="entry name" value="DNA mismatch repair endonuclease MutL"/>
    <property type="match status" value="1"/>
</dbReference>
<evidence type="ECO:0000313" key="9">
    <source>
        <dbReference type="Proteomes" id="UP000321721"/>
    </source>
</evidence>
<keyword evidence="4 5" id="KW-0234">DNA repair</keyword>
<dbReference type="InterPro" id="IPR020667">
    <property type="entry name" value="DNA_mismatch_repair_MutL"/>
</dbReference>
<dbReference type="GO" id="GO:0004519">
    <property type="term" value="F:endonuclease activity"/>
    <property type="evidence" value="ECO:0007669"/>
    <property type="project" value="UniProtKB-KW"/>
</dbReference>
<dbReference type="Gene3D" id="3.30.1370.100">
    <property type="entry name" value="MutL, C-terminal domain, regulatory subdomain"/>
    <property type="match status" value="1"/>
</dbReference>
<dbReference type="SUPFAM" id="SSF55874">
    <property type="entry name" value="ATPase domain of HSP90 chaperone/DNA topoisomerase II/histidine kinase"/>
    <property type="match status" value="1"/>
</dbReference>
<evidence type="ECO:0000256" key="4">
    <source>
        <dbReference type="ARBA" id="ARBA00023204"/>
    </source>
</evidence>
<dbReference type="PANTHER" id="PTHR10073:SF12">
    <property type="entry name" value="DNA MISMATCH REPAIR PROTEIN MLH1"/>
    <property type="match status" value="1"/>
</dbReference>
<evidence type="ECO:0000313" key="8">
    <source>
        <dbReference type="EMBL" id="TXB65353.1"/>
    </source>
</evidence>
<dbReference type="InterPro" id="IPR014762">
    <property type="entry name" value="DNA_mismatch_repair_CS"/>
</dbReference>
<evidence type="ECO:0000256" key="2">
    <source>
        <dbReference type="ARBA" id="ARBA00021975"/>
    </source>
</evidence>
<dbReference type="Gene3D" id="3.30.565.10">
    <property type="entry name" value="Histidine kinase-like ATPase, C-terminal domain"/>
    <property type="match status" value="1"/>
</dbReference>
<dbReference type="Pfam" id="PF08676">
    <property type="entry name" value="MutL_C"/>
    <property type="match status" value="1"/>
</dbReference>
<accession>A0A5C6RSX0</accession>
<keyword evidence="3 5" id="KW-0227">DNA damage</keyword>
<feature type="domain" description="MutL C-terminal dimerisation" evidence="6">
    <location>
        <begin position="436"/>
        <end position="578"/>
    </location>
</feature>
<dbReference type="RefSeq" id="WP_147100311.1">
    <property type="nucleotide sequence ID" value="NZ_VOOS01000003.1"/>
</dbReference>
<dbReference type="SMART" id="SM00853">
    <property type="entry name" value="MutL_C"/>
    <property type="match status" value="1"/>
</dbReference>
<dbReference type="GO" id="GO:0030983">
    <property type="term" value="F:mismatched DNA binding"/>
    <property type="evidence" value="ECO:0007669"/>
    <property type="project" value="InterPro"/>
</dbReference>
<sequence length="620" mass="69884">MSDIIHLLPDSVANQIAAGEVIQRPASAVKELLENAIDAGSDTITLVIKDAGKALIQVIDNGSGMSETDARLSFERHATSKISCADDLFNLNTKGFRGEALASIAAIAQVELKTKKEGLDLGSKILIEGSEVKEQEPCSAPKGTSFSIKNLFFNVPARRNFLKSNPIEIKHIIDEFQRVALAHPNIAFSMYNAENEVFNLKKGSFRQRIVGVFGEKYNQKLVPVAESTDIVTIDGFVSKPEFAKKTRGEQYFFVNDRFIKNAYLNHAVQNAYDQLLSKDQFPSYFINLKIDPSKIDINIHPTKTEIKFEDERSIYAIIRTSVKQALGKYNISPTLDFEQETSFDIPLSKRMDTIKAPTIKVNPNYNPFSTDVSSSNKSSNNGAIRAAAKQESKNWESLYDNFEKSTTEIIEHQPQENVEQQVISSNWDEETERNRTLLQLHKKYIFTQLKSGYLIIDQQRAHERVLYEKFNTQLKTKKSSSQQLLFPETIEFTSADGELLNEIKPEISALGFVMDKVGRSSFVISGIPSEIKEQNIKQTIEKLLEQFKLNNSELKLDKKENLATSLARSASIKAGQYLNIEEMNNLVDNLFACEMPYSLPNGKPTIISLNLDDLNKQFNY</sequence>
<keyword evidence="9" id="KW-1185">Reference proteome</keyword>
<dbReference type="CDD" id="cd00782">
    <property type="entry name" value="MutL_Trans"/>
    <property type="match status" value="1"/>
</dbReference>
<dbReference type="InterPro" id="IPR042121">
    <property type="entry name" value="MutL_C_regsub"/>
</dbReference>
<proteinExistence type="inferred from homology"/>
<protein>
    <recommendedName>
        <fullName evidence="2 5">DNA mismatch repair protein MutL</fullName>
    </recommendedName>
</protein>
<dbReference type="InterPro" id="IPR014790">
    <property type="entry name" value="MutL_C"/>
</dbReference>
<dbReference type="PROSITE" id="PS00058">
    <property type="entry name" value="DNA_MISMATCH_REPAIR_1"/>
    <property type="match status" value="1"/>
</dbReference>
<dbReference type="InterPro" id="IPR038973">
    <property type="entry name" value="MutL/Mlh/Pms-like"/>
</dbReference>
<comment type="similarity">
    <text evidence="1 5">Belongs to the DNA mismatch repair MutL/HexB family.</text>
</comment>
<dbReference type="AlphaFoldDB" id="A0A5C6RSX0"/>
<dbReference type="Gene3D" id="3.30.1540.20">
    <property type="entry name" value="MutL, C-terminal domain, dimerisation subdomain"/>
    <property type="match status" value="1"/>
</dbReference>
<dbReference type="InterPro" id="IPR020568">
    <property type="entry name" value="Ribosomal_Su5_D2-typ_SF"/>
</dbReference>
<dbReference type="SUPFAM" id="SSF118116">
    <property type="entry name" value="DNA mismatch repair protein MutL"/>
    <property type="match status" value="1"/>
</dbReference>
<evidence type="ECO:0000259" key="7">
    <source>
        <dbReference type="SMART" id="SM01340"/>
    </source>
</evidence>
<dbReference type="GO" id="GO:0032300">
    <property type="term" value="C:mismatch repair complex"/>
    <property type="evidence" value="ECO:0007669"/>
    <property type="project" value="InterPro"/>
</dbReference>
<reference evidence="8 9" key="1">
    <citation type="submission" date="2019-08" db="EMBL/GenBank/DDBJ databases">
        <title>Genome of Vicingus serpentipes NCIMB 15042.</title>
        <authorList>
            <person name="Bowman J.P."/>
        </authorList>
    </citation>
    <scope>NUCLEOTIDE SEQUENCE [LARGE SCALE GENOMIC DNA]</scope>
    <source>
        <strain evidence="8 9">NCIMB 15042</strain>
    </source>
</reference>
<dbReference type="InterPro" id="IPR036890">
    <property type="entry name" value="HATPase_C_sf"/>
</dbReference>